<organism evidence="1 2">
    <name type="scientific">Vibrio quintilis</name>
    <dbReference type="NCBI Taxonomy" id="1117707"/>
    <lineage>
        <taxon>Bacteria</taxon>
        <taxon>Pseudomonadati</taxon>
        <taxon>Pseudomonadota</taxon>
        <taxon>Gammaproteobacteria</taxon>
        <taxon>Vibrionales</taxon>
        <taxon>Vibrionaceae</taxon>
        <taxon>Vibrio</taxon>
    </lineage>
</organism>
<dbReference type="Proteomes" id="UP000184600">
    <property type="component" value="Unassembled WGS sequence"/>
</dbReference>
<keyword evidence="2" id="KW-1185">Reference proteome</keyword>
<evidence type="ECO:0000313" key="2">
    <source>
        <dbReference type="Proteomes" id="UP000184600"/>
    </source>
</evidence>
<name>A0A1M7YYE2_9VIBR</name>
<dbReference type="OrthoDB" id="9182171at2"/>
<dbReference type="AlphaFoldDB" id="A0A1M7YYE2"/>
<accession>A0A1M7YYE2</accession>
<proteinExistence type="predicted"/>
<protein>
    <submittedName>
        <fullName evidence="1">Uncharacterized protein</fullName>
    </submittedName>
</protein>
<dbReference type="RefSeq" id="WP_073584815.1">
    <property type="nucleotide sequence ID" value="NZ_AP024898.1"/>
</dbReference>
<reference evidence="2" key="1">
    <citation type="submission" date="2016-12" db="EMBL/GenBank/DDBJ databases">
        <authorList>
            <person name="Rodrigo-Torres L."/>
            <person name="Arahal R.D."/>
            <person name="Lucena T."/>
        </authorList>
    </citation>
    <scope>NUCLEOTIDE SEQUENCE [LARGE SCALE GENOMIC DNA]</scope>
</reference>
<dbReference type="STRING" id="1117707.VQ7734_03431"/>
<gene>
    <name evidence="1" type="ORF">VQ7734_03431</name>
</gene>
<evidence type="ECO:0000313" key="1">
    <source>
        <dbReference type="EMBL" id="SHO57661.1"/>
    </source>
</evidence>
<dbReference type="EMBL" id="FRFG01000044">
    <property type="protein sequence ID" value="SHO57661.1"/>
    <property type="molecule type" value="Genomic_DNA"/>
</dbReference>
<sequence>MNQTIPIKLSGSGGHKYKSFETVILNDTKQGYQNTLLALMALCQKAEVEFHIFSEEDKKRAWADREQALQAVKAKLPEHIKLFWYCNSPAPGLLISHGLSKLGLQCKNIYNLEIYLPNMASAR</sequence>